<proteinExistence type="predicted"/>
<comment type="caution">
    <text evidence="2">The sequence shown here is derived from an EMBL/GenBank/DDBJ whole genome shotgun (WGS) entry which is preliminary data.</text>
</comment>
<evidence type="ECO:0000313" key="2">
    <source>
        <dbReference type="EMBL" id="KAK0642072.1"/>
    </source>
</evidence>
<keyword evidence="3" id="KW-1185">Reference proteome</keyword>
<organism evidence="2 3">
    <name type="scientific">Cercophora newfieldiana</name>
    <dbReference type="NCBI Taxonomy" id="92897"/>
    <lineage>
        <taxon>Eukaryota</taxon>
        <taxon>Fungi</taxon>
        <taxon>Dikarya</taxon>
        <taxon>Ascomycota</taxon>
        <taxon>Pezizomycotina</taxon>
        <taxon>Sordariomycetes</taxon>
        <taxon>Sordariomycetidae</taxon>
        <taxon>Sordariales</taxon>
        <taxon>Lasiosphaeriaceae</taxon>
        <taxon>Cercophora</taxon>
    </lineage>
</organism>
<dbReference type="EMBL" id="JAULSV010000006">
    <property type="protein sequence ID" value="KAK0642072.1"/>
    <property type="molecule type" value="Genomic_DNA"/>
</dbReference>
<dbReference type="AlphaFoldDB" id="A0AA39XZA0"/>
<name>A0AA39XZA0_9PEZI</name>
<evidence type="ECO:0000256" key="1">
    <source>
        <dbReference type="SAM" id="SignalP"/>
    </source>
</evidence>
<dbReference type="Proteomes" id="UP001174936">
    <property type="component" value="Unassembled WGS sequence"/>
</dbReference>
<keyword evidence="1" id="KW-0732">Signal</keyword>
<sequence>MHPHRNRQRHHILSLPVMSLAMRIWTGTDAGNGFPRSEGLASGFQTALGEGAGIDLPLLEAEVPAEPDFNEGVAHCRCA</sequence>
<protein>
    <submittedName>
        <fullName evidence="2">Uncharacterized protein</fullName>
    </submittedName>
</protein>
<feature type="signal peptide" evidence="1">
    <location>
        <begin position="1"/>
        <end position="30"/>
    </location>
</feature>
<feature type="chain" id="PRO_5041464198" evidence="1">
    <location>
        <begin position="31"/>
        <end position="79"/>
    </location>
</feature>
<accession>A0AA39XZA0</accession>
<evidence type="ECO:0000313" key="3">
    <source>
        <dbReference type="Proteomes" id="UP001174936"/>
    </source>
</evidence>
<gene>
    <name evidence="2" type="ORF">B0T16DRAFT_420986</name>
</gene>
<reference evidence="2" key="1">
    <citation type="submission" date="2023-06" db="EMBL/GenBank/DDBJ databases">
        <title>Genome-scale phylogeny and comparative genomics of the fungal order Sordariales.</title>
        <authorList>
            <consortium name="Lawrence Berkeley National Laboratory"/>
            <person name="Hensen N."/>
            <person name="Bonometti L."/>
            <person name="Westerberg I."/>
            <person name="Brannstrom I.O."/>
            <person name="Guillou S."/>
            <person name="Cros-Aarteil S."/>
            <person name="Calhoun S."/>
            <person name="Haridas S."/>
            <person name="Kuo A."/>
            <person name="Mondo S."/>
            <person name="Pangilinan J."/>
            <person name="Riley R."/>
            <person name="Labutti K."/>
            <person name="Andreopoulos B."/>
            <person name="Lipzen A."/>
            <person name="Chen C."/>
            <person name="Yanf M."/>
            <person name="Daum C."/>
            <person name="Ng V."/>
            <person name="Clum A."/>
            <person name="Steindorff A."/>
            <person name="Ohm R."/>
            <person name="Martin F."/>
            <person name="Silar P."/>
            <person name="Natvig D."/>
            <person name="Lalanne C."/>
            <person name="Gautier V."/>
            <person name="Ament-Velasquez S.L."/>
            <person name="Kruys A."/>
            <person name="Hutchinson M.I."/>
            <person name="Powell A.J."/>
            <person name="Barry K."/>
            <person name="Miller A.N."/>
            <person name="Grigoriev I.V."/>
            <person name="Debuchy R."/>
            <person name="Gladieux P."/>
            <person name="Thoren M.H."/>
            <person name="Johannesson H."/>
        </authorList>
    </citation>
    <scope>NUCLEOTIDE SEQUENCE</scope>
    <source>
        <strain evidence="2">SMH2532-1</strain>
    </source>
</reference>